<name>A0A9W6DB07_9CLOT</name>
<evidence type="ECO:0000313" key="3">
    <source>
        <dbReference type="EMBL" id="GKU25218.1"/>
    </source>
</evidence>
<evidence type="ECO:0000256" key="1">
    <source>
        <dbReference type="SAM" id="MobiDB-lite"/>
    </source>
</evidence>
<proteinExistence type="predicted"/>
<feature type="region of interest" description="Disordered" evidence="1">
    <location>
        <begin position="161"/>
        <end position="189"/>
    </location>
</feature>
<organism evidence="3 4">
    <name type="scientific">Clostridium folliculivorans</name>
    <dbReference type="NCBI Taxonomy" id="2886038"/>
    <lineage>
        <taxon>Bacteria</taxon>
        <taxon>Bacillati</taxon>
        <taxon>Bacillota</taxon>
        <taxon>Clostridia</taxon>
        <taxon>Eubacteriales</taxon>
        <taxon>Clostridiaceae</taxon>
        <taxon>Clostridium</taxon>
    </lineage>
</organism>
<protein>
    <recommendedName>
        <fullName evidence="2">Phage conserved hypothetical protein C-terminal domain-containing protein</fullName>
    </recommendedName>
</protein>
<dbReference type="EMBL" id="BQXY01000002">
    <property type="protein sequence ID" value="GKU25218.1"/>
    <property type="molecule type" value="Genomic_DNA"/>
</dbReference>
<evidence type="ECO:0000259" key="2">
    <source>
        <dbReference type="Pfam" id="PF09524"/>
    </source>
</evidence>
<comment type="caution">
    <text evidence="3">The sequence shown here is derived from an EMBL/GenBank/DDBJ whole genome shotgun (WGS) entry which is preliminary data.</text>
</comment>
<dbReference type="RefSeq" id="WP_261852179.1">
    <property type="nucleotide sequence ID" value="NZ_BQXY01000002.1"/>
</dbReference>
<feature type="region of interest" description="Disordered" evidence="1">
    <location>
        <begin position="123"/>
        <end position="142"/>
    </location>
</feature>
<feature type="domain" description="Phage conserved hypothetical protein C-terminal" evidence="2">
    <location>
        <begin position="200"/>
        <end position="271"/>
    </location>
</feature>
<sequence>MKYVVMGFDQANLIDFGLDMKDAVILRYFIDFKGTNRMRKEIIDDEIYYWVKYEGICEEYPILNLNNEDSIYRRLRKLVKANILKHKTIKNCGTYSYYTLGENYINLISGYEKEADNAVKNNENNSNIEANSLDNSNNLSDENQSIVGYKSLEGTDNYPEATGCKSVPNNPSTINPSIKNNQDTKKNEENMRKENLTKEIIDYLNSKANTSFRHTTALTIKNIKARIKEGFELKDFYKVIDNKVLHWKDTDMERFLRPETLFGNKFEGYLNENIRTNKEKLINSRVEQISTGNAGMYRLLD</sequence>
<gene>
    <name evidence="3" type="ORF">CFOLD11_20440</name>
</gene>
<dbReference type="NCBIfam" id="TIGR02220">
    <property type="entry name" value="phg_TIGR02220"/>
    <property type="match status" value="1"/>
</dbReference>
<dbReference type="Proteomes" id="UP001057868">
    <property type="component" value="Unassembled WGS sequence"/>
</dbReference>
<evidence type="ECO:0000313" key="4">
    <source>
        <dbReference type="Proteomes" id="UP001057868"/>
    </source>
</evidence>
<keyword evidence="4" id="KW-1185">Reference proteome</keyword>
<feature type="compositionally biased region" description="Low complexity" evidence="1">
    <location>
        <begin position="123"/>
        <end position="141"/>
    </location>
</feature>
<feature type="compositionally biased region" description="Polar residues" evidence="1">
    <location>
        <begin position="167"/>
        <end position="181"/>
    </location>
</feature>
<reference evidence="3" key="1">
    <citation type="journal article" date="2023" name="Int. J. Syst. Evol. Microbiol.">
        <title>&lt;i&gt;Clostridium folliculivorans&lt;/i&gt; sp. nov., isolated from soil samples of an organic paddy in Japan.</title>
        <authorList>
            <person name="Tazawa J."/>
            <person name="Kobayashi H."/>
            <person name="Tanizawa Y."/>
            <person name="Uchino A."/>
            <person name="Tanaka F."/>
            <person name="Urashima Y."/>
            <person name="Miura S."/>
            <person name="Sakamoto M."/>
            <person name="Ohkuma M."/>
            <person name="Tohno M."/>
        </authorList>
    </citation>
    <scope>NUCLEOTIDE SEQUENCE</scope>
    <source>
        <strain evidence="3">D1-1</strain>
    </source>
</reference>
<dbReference type="AlphaFoldDB" id="A0A9W6DB07"/>
<dbReference type="Pfam" id="PF09524">
    <property type="entry name" value="Phg_2220_C"/>
    <property type="match status" value="1"/>
</dbReference>
<dbReference type="InterPro" id="IPR011741">
    <property type="entry name" value="Phg_2220_C"/>
</dbReference>
<accession>A0A9W6DB07</accession>